<dbReference type="Proteomes" id="UP000268014">
    <property type="component" value="Unassembled WGS sequence"/>
</dbReference>
<gene>
    <name evidence="1" type="ORF">HPLM_LOCUS429</name>
</gene>
<evidence type="ECO:0000313" key="2">
    <source>
        <dbReference type="Proteomes" id="UP000268014"/>
    </source>
</evidence>
<dbReference type="SUPFAM" id="SSF50978">
    <property type="entry name" value="WD40 repeat-like"/>
    <property type="match status" value="1"/>
</dbReference>
<dbReference type="InterPro" id="IPR046351">
    <property type="entry name" value="UTP4"/>
</dbReference>
<dbReference type="PANTHER" id="PTHR44163">
    <property type="entry name" value="U3 SMALL NUCLEOLAR RNA-ASSOCIATED PROTEIN 4 HOMOLOG"/>
    <property type="match status" value="1"/>
</dbReference>
<name>A0A0N4VT11_HAEPC</name>
<evidence type="ECO:0000313" key="3">
    <source>
        <dbReference type="WBParaSite" id="HPLM_0000042801-mRNA-1"/>
    </source>
</evidence>
<dbReference type="PANTHER" id="PTHR44163:SF1">
    <property type="entry name" value="U3 SMALL NUCLEOLAR RNA-ASSOCIATED PROTEIN 4 HOMOLOG"/>
    <property type="match status" value="1"/>
</dbReference>
<dbReference type="AlphaFoldDB" id="A0A0N4VT11"/>
<dbReference type="OrthoDB" id="8883818at2759"/>
<dbReference type="GO" id="GO:0030686">
    <property type="term" value="C:90S preribosome"/>
    <property type="evidence" value="ECO:0007669"/>
    <property type="project" value="InterPro"/>
</dbReference>
<dbReference type="InterPro" id="IPR036322">
    <property type="entry name" value="WD40_repeat_dom_sf"/>
</dbReference>
<dbReference type="WBParaSite" id="HPLM_0000042801-mRNA-1">
    <property type="protein sequence ID" value="HPLM_0000042801-mRNA-1"/>
    <property type="gene ID" value="HPLM_0000042801"/>
</dbReference>
<dbReference type="InterPro" id="IPR015943">
    <property type="entry name" value="WD40/YVTN_repeat-like_dom_sf"/>
</dbReference>
<dbReference type="EMBL" id="UZAF01000294">
    <property type="protein sequence ID" value="VDO05379.1"/>
    <property type="molecule type" value="Genomic_DNA"/>
</dbReference>
<evidence type="ECO:0000313" key="1">
    <source>
        <dbReference type="EMBL" id="VDO05379.1"/>
    </source>
</evidence>
<organism evidence="3">
    <name type="scientific">Haemonchus placei</name>
    <name type="common">Barber's pole worm</name>
    <dbReference type="NCBI Taxonomy" id="6290"/>
    <lineage>
        <taxon>Eukaryota</taxon>
        <taxon>Metazoa</taxon>
        <taxon>Ecdysozoa</taxon>
        <taxon>Nematoda</taxon>
        <taxon>Chromadorea</taxon>
        <taxon>Rhabditida</taxon>
        <taxon>Rhabditina</taxon>
        <taxon>Rhabditomorpha</taxon>
        <taxon>Strongyloidea</taxon>
        <taxon>Trichostrongylidae</taxon>
        <taxon>Haemonchus</taxon>
    </lineage>
</organism>
<reference evidence="3" key="1">
    <citation type="submission" date="2017-02" db="UniProtKB">
        <authorList>
            <consortium name="WormBaseParasite"/>
        </authorList>
    </citation>
    <scope>IDENTIFICATION</scope>
</reference>
<accession>A0A0N4VT11</accession>
<dbReference type="Gene3D" id="2.130.10.10">
    <property type="entry name" value="YVTN repeat-like/Quinoprotein amine dehydrogenase"/>
    <property type="match status" value="1"/>
</dbReference>
<dbReference type="GO" id="GO:0003723">
    <property type="term" value="F:RNA binding"/>
    <property type="evidence" value="ECO:0007669"/>
    <property type="project" value="TreeGrafter"/>
</dbReference>
<dbReference type="STRING" id="6290.A0A0N4VT11"/>
<keyword evidence="2" id="KW-1185">Reference proteome</keyword>
<proteinExistence type="predicted"/>
<dbReference type="GO" id="GO:0032040">
    <property type="term" value="C:small-subunit processome"/>
    <property type="evidence" value="ECO:0007669"/>
    <property type="project" value="TreeGrafter"/>
</dbReference>
<dbReference type="GO" id="GO:0034455">
    <property type="term" value="C:t-UTP complex"/>
    <property type="evidence" value="ECO:0007669"/>
    <property type="project" value="TreeGrafter"/>
</dbReference>
<reference evidence="1 2" key="2">
    <citation type="submission" date="2018-11" db="EMBL/GenBank/DDBJ databases">
        <authorList>
            <consortium name="Pathogen Informatics"/>
        </authorList>
    </citation>
    <scope>NUCLEOTIDE SEQUENCE [LARGE SCALE GENOMIC DNA]</scope>
    <source>
        <strain evidence="1 2">MHpl1</strain>
    </source>
</reference>
<dbReference type="GO" id="GO:0000462">
    <property type="term" value="P:maturation of SSU-rRNA from tricistronic rRNA transcript (SSU-rRNA, 5.8S rRNA, LSU-rRNA)"/>
    <property type="evidence" value="ECO:0007669"/>
    <property type="project" value="InterPro"/>
</dbReference>
<sequence>MEEMEVENRKDIRIICPNNGGIESVCFVGDHILYFMRRVQICPSPLWSSCAINSTHAALVSHSAALYVFSLEESAAVSNLTLGIDQRLFSVCSRKDIAVGAMDSVYVVKNNAVAHKLVVPRKEKRLPTIVWSCCFFNDVVLACGDSRGVVSFWNSQNGALLNVASHQSEILCLVLCEGRIHAAGVDPRIIRNDFRIVQQRNGPMRDVRAMVYAAGEDHEIFVAKSGCQVLATQNHYLTFRSSCVLEAHWQCVEGTISWIFGRVEQASTQHLRSFNEILDGCGGVTQLAVSPCGRFVAVLTTRLQVFVIDIKTSKFFCEL</sequence>
<protein>
    <submittedName>
        <fullName evidence="3">WD_REPEATS_REGION domain-containing protein</fullName>
    </submittedName>
</protein>